<keyword evidence="1" id="KW-0732">Signal</keyword>
<accession>A0ABT1TFK1</accession>
<dbReference type="Pfam" id="PF16930">
    <property type="entry name" value="Porin_5"/>
    <property type="match status" value="1"/>
</dbReference>
<gene>
    <name evidence="2" type="ORF">NP590_05320</name>
</gene>
<comment type="caution">
    <text evidence="2">The sequence shown here is derived from an EMBL/GenBank/DDBJ whole genome shotgun (WGS) entry which is preliminary data.</text>
</comment>
<dbReference type="SUPFAM" id="SSF56935">
    <property type="entry name" value="Porins"/>
    <property type="match status" value="1"/>
</dbReference>
<sequence length="572" mass="62804">MNHQKWLLALAISGLVGVAHAGEKEELLKLRNTTTNLIRQLVKQGVITDKMADEMIKQAEADAEQQAAVAKAEAAAQGVVPADEVRVAYVPDFVKDEIRQQVRSELREEVVGDVMAKAKNEQWGLPNALPEWTRKFKLSGDLRLRSQHDFMAENNISGPNTALFYPDVMAINDAGGVQAAGIDAAVNTSDDRQQFRQRLRLGIDAQITDSVSAGVRLATGNQRDPVSTNQTLGFTGQKYEFAVDRAYLKYEAVDEHKFKWLSVKGGRIANPFYTGGGEFTGGSEMVWDTDLSFEGAAATYYHNLQGGGLSNAGEPPRSLFFTAGAFPLQESARSSDKWLFGGQAGLDWGFDNQDNFKVGVAYYDYVNVQVKPNTQDPFTCDLNDFANNASRPDFVQGGNTLATICREGNSVDPASQTGLPGMLGLASDYNIVNINASYDFAAMAPYHVRLSGDYAKNIGFNSAEVSRLFGSTVDDQTSAWQLRLDYGWQVAERPGHWNVFAAYKYVERDAVLDGLNDSDFHLGGTNNKGWFIGGNYGLMKNVWLTGRWLTADVITGPPYGVDVLQVDINTRF</sequence>
<protein>
    <submittedName>
        <fullName evidence="2">Porin</fullName>
    </submittedName>
</protein>
<organism evidence="2 3">
    <name type="scientific">Methylomonas subterranea</name>
    <dbReference type="NCBI Taxonomy" id="2952225"/>
    <lineage>
        <taxon>Bacteria</taxon>
        <taxon>Pseudomonadati</taxon>
        <taxon>Pseudomonadota</taxon>
        <taxon>Gammaproteobacteria</taxon>
        <taxon>Methylococcales</taxon>
        <taxon>Methylococcaceae</taxon>
        <taxon>Methylomonas</taxon>
    </lineage>
</organism>
<dbReference type="InterPro" id="IPR032638">
    <property type="entry name" value="Porin_5"/>
</dbReference>
<evidence type="ECO:0000313" key="2">
    <source>
        <dbReference type="EMBL" id="MCQ8103519.1"/>
    </source>
</evidence>
<evidence type="ECO:0000313" key="3">
    <source>
        <dbReference type="Proteomes" id="UP001524499"/>
    </source>
</evidence>
<dbReference type="Proteomes" id="UP001524499">
    <property type="component" value="Unassembled WGS sequence"/>
</dbReference>
<reference evidence="2 3" key="1">
    <citation type="submission" date="2022-07" db="EMBL/GenBank/DDBJ databases">
        <title>Methylomonas rivi sp. nov., Methylomonas rosea sp. nov., Methylomonas aureus sp. nov. and Methylomonas subterranea sp. nov., four novel methanotrophs isolated from a freshwater creek and the deep terrestrial subsurface.</title>
        <authorList>
            <person name="Abin C."/>
            <person name="Sankaranarayanan K."/>
            <person name="Garner C."/>
            <person name="Sindelar R."/>
            <person name="Kotary K."/>
            <person name="Garner R."/>
            <person name="Barclay S."/>
            <person name="Lawson P."/>
            <person name="Krumholz L."/>
        </authorList>
    </citation>
    <scope>NUCLEOTIDE SEQUENCE [LARGE SCALE GENOMIC DNA]</scope>
    <source>
        <strain evidence="2 3">SURF-2</strain>
    </source>
</reference>
<name>A0ABT1TFK1_9GAMM</name>
<dbReference type="EMBL" id="JANIBJ010000007">
    <property type="protein sequence ID" value="MCQ8103519.1"/>
    <property type="molecule type" value="Genomic_DNA"/>
</dbReference>
<feature type="chain" id="PRO_5046117020" evidence="1">
    <location>
        <begin position="22"/>
        <end position="572"/>
    </location>
</feature>
<dbReference type="RefSeq" id="WP_256601224.1">
    <property type="nucleotide sequence ID" value="NZ_JANIBJ010000007.1"/>
</dbReference>
<evidence type="ECO:0000256" key="1">
    <source>
        <dbReference type="SAM" id="SignalP"/>
    </source>
</evidence>
<proteinExistence type="predicted"/>
<feature type="signal peptide" evidence="1">
    <location>
        <begin position="1"/>
        <end position="21"/>
    </location>
</feature>
<keyword evidence="3" id="KW-1185">Reference proteome</keyword>